<keyword evidence="2" id="KW-0812">Transmembrane</keyword>
<feature type="region of interest" description="Disordered" evidence="1">
    <location>
        <begin position="1"/>
        <end position="116"/>
    </location>
</feature>
<feature type="transmembrane region" description="Helical" evidence="2">
    <location>
        <begin position="277"/>
        <end position="298"/>
    </location>
</feature>
<comment type="caution">
    <text evidence="4">The sequence shown here is derived from an EMBL/GenBank/DDBJ whole genome shotgun (WGS) entry which is preliminary data.</text>
</comment>
<accession>A0A7J5DQK8</accession>
<dbReference type="AlphaFoldDB" id="A0A7J5DQK8"/>
<keyword evidence="2" id="KW-0472">Membrane</keyword>
<evidence type="ECO:0000256" key="1">
    <source>
        <dbReference type="SAM" id="MobiDB-lite"/>
    </source>
</evidence>
<dbReference type="InterPro" id="IPR018929">
    <property type="entry name" value="DUF2510"/>
</dbReference>
<organism evidence="4 5">
    <name type="scientific">Nocardioides simplex</name>
    <name type="common">Arthrobacter simplex</name>
    <dbReference type="NCBI Taxonomy" id="2045"/>
    <lineage>
        <taxon>Bacteria</taxon>
        <taxon>Bacillati</taxon>
        <taxon>Actinomycetota</taxon>
        <taxon>Actinomycetes</taxon>
        <taxon>Propionibacteriales</taxon>
        <taxon>Nocardioidaceae</taxon>
        <taxon>Pimelobacter</taxon>
    </lineage>
</organism>
<feature type="compositionally biased region" description="Low complexity" evidence="1">
    <location>
        <begin position="50"/>
        <end position="103"/>
    </location>
</feature>
<feature type="compositionally biased region" description="Low complexity" evidence="1">
    <location>
        <begin position="26"/>
        <end position="37"/>
    </location>
</feature>
<feature type="compositionally biased region" description="Low complexity" evidence="1">
    <location>
        <begin position="231"/>
        <end position="247"/>
    </location>
</feature>
<dbReference type="EMBL" id="WBVM01000007">
    <property type="protein sequence ID" value="KAB2806941.1"/>
    <property type="molecule type" value="Genomic_DNA"/>
</dbReference>
<name>A0A7J5DQK8_NOCSI</name>
<sequence>MWRASASAGSTCAGARTSRPARWSATSSSGRTTSSSPSHRRSPPGPTRPWPRGRSTPAPVWCCARTSSRRPPAPSAARTRPRSCSASSAGSAARGRSTRSSRPWPERATASSPWARWWTPSGSSWTVRRPVCTTSTCPSWPNWWPRGSSLRRSERASCGRLGAVTNAGWYPDPAGAPDTFRYWDGQAWSQMTTSQPSGGAAAATPTPAPATPPPATPPPATPPTALPPSQEPYQQPYQPQYQQQPQPTWNPTPPPGGGTGGPGGTGGTGGGSTGKTVGIVVAAVLVLALLGVGGFFGIRALSGDDDGDGGDKKADDPTSQATDGPTDAPTDETSSTVRPSGIQCTGGKPEPTTAPDPKATTLTGGGLTIPKLDGYTTDVRQSPAHTYADGFISQYVEVVPQKWIGLYGVGAIPRANGFEGIDTTAEIIMQCLTTNDQIYKGFKDRKDLKNEEITVDGKPAHRITSELRVDDSTLPIEGDVTTVIIVDTGDPASYGVFVGVAPIGDTARIAQEEQVIGEISVG</sequence>
<gene>
    <name evidence="4" type="ORF">F9L07_28315</name>
</gene>
<reference evidence="4 5" key="1">
    <citation type="submission" date="2019-09" db="EMBL/GenBank/DDBJ databases">
        <title>Pimelobacter sp. isolated from Paulinella.</title>
        <authorList>
            <person name="Jeong S.E."/>
        </authorList>
    </citation>
    <scope>NUCLEOTIDE SEQUENCE [LARGE SCALE GENOMIC DNA]</scope>
    <source>
        <strain evidence="4 5">Pch-N</strain>
    </source>
</reference>
<protein>
    <submittedName>
        <fullName evidence="4">DUF2510 domain-containing protein</fullName>
    </submittedName>
</protein>
<dbReference type="Pfam" id="PF10708">
    <property type="entry name" value="DUF2510"/>
    <property type="match status" value="1"/>
</dbReference>
<dbReference type="Proteomes" id="UP000449906">
    <property type="component" value="Unassembled WGS sequence"/>
</dbReference>
<feature type="region of interest" description="Disordered" evidence="1">
    <location>
        <begin position="303"/>
        <end position="365"/>
    </location>
</feature>
<evidence type="ECO:0000256" key="2">
    <source>
        <dbReference type="SAM" id="Phobius"/>
    </source>
</evidence>
<feature type="compositionally biased region" description="Low complexity" evidence="1">
    <location>
        <begin position="1"/>
        <end position="18"/>
    </location>
</feature>
<evidence type="ECO:0000313" key="4">
    <source>
        <dbReference type="EMBL" id="KAB2806941.1"/>
    </source>
</evidence>
<evidence type="ECO:0000259" key="3">
    <source>
        <dbReference type="Pfam" id="PF10708"/>
    </source>
</evidence>
<feature type="compositionally biased region" description="Gly residues" evidence="1">
    <location>
        <begin position="257"/>
        <end position="271"/>
    </location>
</feature>
<evidence type="ECO:0000313" key="5">
    <source>
        <dbReference type="Proteomes" id="UP000449906"/>
    </source>
</evidence>
<feature type="region of interest" description="Disordered" evidence="1">
    <location>
        <begin position="190"/>
        <end position="271"/>
    </location>
</feature>
<proteinExistence type="predicted"/>
<feature type="compositionally biased region" description="Pro residues" evidence="1">
    <location>
        <begin position="206"/>
        <end position="230"/>
    </location>
</feature>
<keyword evidence="2" id="KW-1133">Transmembrane helix</keyword>
<feature type="domain" description="DUF2510" evidence="3">
    <location>
        <begin position="167"/>
        <end position="200"/>
    </location>
</feature>